<accession>A0ABZ3F724</accession>
<dbReference type="PIRSF" id="PIRSF009467">
    <property type="entry name" value="Ureas_acces_UreF"/>
    <property type="match status" value="1"/>
</dbReference>
<organism evidence="4 5">
    <name type="scientific">Helicobacter mastomyrinus</name>
    <dbReference type="NCBI Taxonomy" id="287948"/>
    <lineage>
        <taxon>Bacteria</taxon>
        <taxon>Pseudomonadati</taxon>
        <taxon>Campylobacterota</taxon>
        <taxon>Epsilonproteobacteria</taxon>
        <taxon>Campylobacterales</taxon>
        <taxon>Helicobacteraceae</taxon>
        <taxon>Helicobacter</taxon>
    </lineage>
</organism>
<proteinExistence type="inferred from homology"/>
<dbReference type="PANTHER" id="PTHR33620:SF1">
    <property type="entry name" value="UREASE ACCESSORY PROTEIN F"/>
    <property type="match status" value="1"/>
</dbReference>
<dbReference type="PANTHER" id="PTHR33620">
    <property type="entry name" value="UREASE ACCESSORY PROTEIN F"/>
    <property type="match status" value="1"/>
</dbReference>
<name>A0ABZ3F724_9HELI</name>
<comment type="subunit">
    <text evidence="3">UreH, UreF and UreG form a complex that acts as a GTP-hydrolysis-dependent molecular chaperone, activating the urease apoprotein by helping to assemble the nickel containing metallocenter of UreC. The UreE protein probably delivers the nickel.</text>
</comment>
<evidence type="ECO:0000256" key="2">
    <source>
        <dbReference type="ARBA" id="ARBA00023186"/>
    </source>
</evidence>
<evidence type="ECO:0000256" key="1">
    <source>
        <dbReference type="ARBA" id="ARBA00022988"/>
    </source>
</evidence>
<dbReference type="InterPro" id="IPR002639">
    <property type="entry name" value="UreF"/>
</dbReference>
<keyword evidence="5" id="KW-1185">Reference proteome</keyword>
<comment type="subcellular location">
    <subcellularLocation>
        <location evidence="3">Cytoplasm</location>
    </subcellularLocation>
</comment>
<dbReference type="Pfam" id="PF01730">
    <property type="entry name" value="UreF"/>
    <property type="match status" value="1"/>
</dbReference>
<dbReference type="Gene3D" id="1.10.4190.10">
    <property type="entry name" value="Urease accessory protein UreF"/>
    <property type="match status" value="1"/>
</dbReference>
<dbReference type="RefSeq" id="WP_295698086.1">
    <property type="nucleotide sequence ID" value="NZ_CP145316.1"/>
</dbReference>
<dbReference type="HAMAP" id="MF_01385">
    <property type="entry name" value="UreF"/>
    <property type="match status" value="1"/>
</dbReference>
<evidence type="ECO:0000256" key="3">
    <source>
        <dbReference type="HAMAP-Rule" id="MF_01385"/>
    </source>
</evidence>
<sequence length="220" mass="25419">MNFLLLQINDSLFPIGGYTHSFGLESYVQLGTIKNQKDAREYLISYLHTQFLYTDMLGIKLALESKNVEKILELESFLYAASAAEESRNAMQKIGIRFIKTLQITQEGQKELFLNYAKMSNYFLYPICYGVFCKSHHFKPKDCIKHYIYTQISSTLTNCVKLIPLAQGEGQKILMSLHKEFDMAYTQLETLGEADFCAISPHQEIKAMQHENLYSRLYMS</sequence>
<dbReference type="InterPro" id="IPR038277">
    <property type="entry name" value="UreF_sf"/>
</dbReference>
<protein>
    <recommendedName>
        <fullName evidence="3">Urease accessory protein UreF</fullName>
    </recommendedName>
</protein>
<comment type="similarity">
    <text evidence="3">Belongs to the UreF family.</text>
</comment>
<evidence type="ECO:0000313" key="5">
    <source>
        <dbReference type="Proteomes" id="UP001434737"/>
    </source>
</evidence>
<keyword evidence="2 3" id="KW-0143">Chaperone</keyword>
<evidence type="ECO:0000313" key="4">
    <source>
        <dbReference type="EMBL" id="XAM18982.1"/>
    </source>
</evidence>
<reference evidence="4 5" key="1">
    <citation type="submission" date="2024-02" db="EMBL/GenBank/DDBJ databases">
        <title>Genome and pathogenicity analysis of Helicobacter mastomyrinus isolated from mice.</title>
        <authorList>
            <person name="Zhu L."/>
        </authorList>
    </citation>
    <scope>NUCLEOTIDE SEQUENCE [LARGE SCALE GENOMIC DNA]</scope>
    <source>
        <strain evidence="4 5">Hm-17</strain>
    </source>
</reference>
<gene>
    <name evidence="3" type="primary">ureF</name>
    <name evidence="4" type="ORF">V3I05_04710</name>
</gene>
<keyword evidence="1 3" id="KW-0996">Nickel insertion</keyword>
<keyword evidence="3" id="KW-0963">Cytoplasm</keyword>
<comment type="function">
    <text evidence="3">Required for maturation of urease via the functional incorporation of the urease nickel metallocenter.</text>
</comment>
<dbReference type="Proteomes" id="UP001434737">
    <property type="component" value="Chromosome"/>
</dbReference>
<dbReference type="EMBL" id="CP145316">
    <property type="protein sequence ID" value="XAM18982.1"/>
    <property type="molecule type" value="Genomic_DNA"/>
</dbReference>